<keyword evidence="3" id="KW-1185">Reference proteome</keyword>
<dbReference type="SUPFAM" id="SSF55785">
    <property type="entry name" value="PYP-like sensor domain (PAS domain)"/>
    <property type="match status" value="1"/>
</dbReference>
<dbReference type="STRING" id="3871.A0A4P1RV99"/>
<protein>
    <recommendedName>
        <fullName evidence="1">PAS fold-2 domain-containing protein</fullName>
    </recommendedName>
</protein>
<dbReference type="Proteomes" id="UP000188354">
    <property type="component" value="Chromosome LG01"/>
</dbReference>
<dbReference type="AlphaFoldDB" id="A0A4P1RV99"/>
<sequence length="113" mass="12426">MITIGQPSFRVIGYSDNSCDMLDITPQLVPSLESPEILSVGTNVRTLFTHSSATLLEKAFGVWEITLLNPIWVHSRSYGKAFYSILHDIDIGVGIDLEPPRIEDPTLSIVGVV</sequence>
<reference evidence="2 3" key="1">
    <citation type="journal article" date="2017" name="Plant Biotechnol. J.">
        <title>A comprehensive draft genome sequence for lupin (Lupinus angustifolius), an emerging health food: insights into plant-microbe interactions and legume evolution.</title>
        <authorList>
            <person name="Hane J.K."/>
            <person name="Ming Y."/>
            <person name="Kamphuis L.G."/>
            <person name="Nelson M.N."/>
            <person name="Garg G."/>
            <person name="Atkins C.A."/>
            <person name="Bayer P.E."/>
            <person name="Bravo A."/>
            <person name="Bringans S."/>
            <person name="Cannon S."/>
            <person name="Edwards D."/>
            <person name="Foley R."/>
            <person name="Gao L.L."/>
            <person name="Harrison M.J."/>
            <person name="Huang W."/>
            <person name="Hurgobin B."/>
            <person name="Li S."/>
            <person name="Liu C.W."/>
            <person name="McGrath A."/>
            <person name="Morahan G."/>
            <person name="Murray J."/>
            <person name="Weller J."/>
            <person name="Jian J."/>
            <person name="Singh K.B."/>
        </authorList>
    </citation>
    <scope>NUCLEOTIDE SEQUENCE [LARGE SCALE GENOMIC DNA]</scope>
    <source>
        <strain evidence="3">cv. Tanjil</strain>
        <tissue evidence="2">Whole plant</tissue>
    </source>
</reference>
<gene>
    <name evidence="2" type="ORF">TanjilG_10616</name>
</gene>
<dbReference type="Pfam" id="PF08446">
    <property type="entry name" value="PAS_2"/>
    <property type="match status" value="1"/>
</dbReference>
<evidence type="ECO:0000313" key="2">
    <source>
        <dbReference type="EMBL" id="OIW19055.1"/>
    </source>
</evidence>
<accession>A0A4P1RV99</accession>
<evidence type="ECO:0000313" key="3">
    <source>
        <dbReference type="Proteomes" id="UP000188354"/>
    </source>
</evidence>
<evidence type="ECO:0000259" key="1">
    <source>
        <dbReference type="Pfam" id="PF08446"/>
    </source>
</evidence>
<dbReference type="InterPro" id="IPR013654">
    <property type="entry name" value="PAS_2"/>
</dbReference>
<dbReference type="PANTHER" id="PTHR47876">
    <property type="entry name" value="OS08G0260000 PROTEIN"/>
    <property type="match status" value="1"/>
</dbReference>
<feature type="domain" description="PAS fold-2" evidence="1">
    <location>
        <begin position="1"/>
        <end position="99"/>
    </location>
</feature>
<name>A0A4P1RV99_LUPAN</name>
<dbReference type="PANTHER" id="PTHR47876:SF3">
    <property type="entry name" value="PHYTOCHROME 1"/>
    <property type="match status" value="1"/>
</dbReference>
<proteinExistence type="predicted"/>
<dbReference type="Gene3D" id="3.30.450.20">
    <property type="entry name" value="PAS domain"/>
    <property type="match status" value="1"/>
</dbReference>
<dbReference type="EMBL" id="CM007361">
    <property type="protein sequence ID" value="OIW19055.1"/>
    <property type="molecule type" value="Genomic_DNA"/>
</dbReference>
<dbReference type="Gramene" id="OIW19055">
    <property type="protein sequence ID" value="OIW19055"/>
    <property type="gene ID" value="TanjilG_10616"/>
</dbReference>
<dbReference type="GO" id="GO:0006355">
    <property type="term" value="P:regulation of DNA-templated transcription"/>
    <property type="evidence" value="ECO:0007669"/>
    <property type="project" value="InterPro"/>
</dbReference>
<organism evidence="2 3">
    <name type="scientific">Lupinus angustifolius</name>
    <name type="common">Narrow-leaved blue lupine</name>
    <dbReference type="NCBI Taxonomy" id="3871"/>
    <lineage>
        <taxon>Eukaryota</taxon>
        <taxon>Viridiplantae</taxon>
        <taxon>Streptophyta</taxon>
        <taxon>Embryophyta</taxon>
        <taxon>Tracheophyta</taxon>
        <taxon>Spermatophyta</taxon>
        <taxon>Magnoliopsida</taxon>
        <taxon>eudicotyledons</taxon>
        <taxon>Gunneridae</taxon>
        <taxon>Pentapetalae</taxon>
        <taxon>rosids</taxon>
        <taxon>fabids</taxon>
        <taxon>Fabales</taxon>
        <taxon>Fabaceae</taxon>
        <taxon>Papilionoideae</taxon>
        <taxon>50 kb inversion clade</taxon>
        <taxon>genistoids sensu lato</taxon>
        <taxon>core genistoids</taxon>
        <taxon>Genisteae</taxon>
        <taxon>Lupinus</taxon>
    </lineage>
</organism>
<dbReference type="InterPro" id="IPR035965">
    <property type="entry name" value="PAS-like_dom_sf"/>
</dbReference>